<dbReference type="Proteomes" id="UP000683310">
    <property type="component" value="Chromosome"/>
</dbReference>
<gene>
    <name evidence="1" type="ORF">KHQ06_31935</name>
</gene>
<keyword evidence="2" id="KW-1185">Reference proteome</keyword>
<organism evidence="1 2">
    <name type="scientific">Nocardia tengchongensis</name>
    <dbReference type="NCBI Taxonomy" id="2055889"/>
    <lineage>
        <taxon>Bacteria</taxon>
        <taxon>Bacillati</taxon>
        <taxon>Actinomycetota</taxon>
        <taxon>Actinomycetes</taxon>
        <taxon>Mycobacteriales</taxon>
        <taxon>Nocardiaceae</taxon>
        <taxon>Nocardia</taxon>
    </lineage>
</organism>
<name>A0ABX8CMT2_9NOCA</name>
<reference evidence="1 2" key="1">
    <citation type="submission" date="2021-04" db="EMBL/GenBank/DDBJ databases">
        <title>Nocardia tengchongensis.</title>
        <authorList>
            <person name="Zhuang k."/>
            <person name="Ran Y."/>
            <person name="Li W."/>
        </authorList>
    </citation>
    <scope>NUCLEOTIDE SEQUENCE [LARGE SCALE GENOMIC DNA]</scope>
    <source>
        <strain evidence="1 2">CFH S0057</strain>
    </source>
</reference>
<evidence type="ECO:0000313" key="1">
    <source>
        <dbReference type="EMBL" id="QVI20682.1"/>
    </source>
</evidence>
<dbReference type="EMBL" id="CP074371">
    <property type="protein sequence ID" value="QVI20682.1"/>
    <property type="molecule type" value="Genomic_DNA"/>
</dbReference>
<proteinExistence type="predicted"/>
<protein>
    <submittedName>
        <fullName evidence="1">Uncharacterized protein</fullName>
    </submittedName>
</protein>
<accession>A0ABX8CMT2</accession>
<evidence type="ECO:0000313" key="2">
    <source>
        <dbReference type="Proteomes" id="UP000683310"/>
    </source>
</evidence>
<sequence length="111" mass="12875">MHSRYPVMMVLMTEWQLHVPLAELRRSFNLLLDHVEAATEGDVVRLDEDYFWSIPQDELYDVNSVPSNLTVGQLSWSWQHLTDLLADPDQAIGYHLVWLAEVLRAIGQKTQ</sequence>